<sequence>SLHYIAIQNTLIRSENEGLIDALTTKRKRKKQGKPLALLQHYKYWGPYMMWTPRSFREARTRMRLAKREVEEEEFQKEEARKSKAAAIAYKKQITEEKRQKAAREKEERERKRIEKRQAINTRKAKRARKK</sequence>
<feature type="non-terminal residue" evidence="2">
    <location>
        <position position="1"/>
    </location>
</feature>
<dbReference type="EMBL" id="ML976695">
    <property type="protein sequence ID" value="KAF1971114.1"/>
    <property type="molecule type" value="Genomic_DNA"/>
</dbReference>
<feature type="compositionally biased region" description="Basic and acidic residues" evidence="1">
    <location>
        <begin position="95"/>
        <end position="118"/>
    </location>
</feature>
<gene>
    <name evidence="2" type="ORF">BU23DRAFT_647946</name>
</gene>
<keyword evidence="3" id="KW-1185">Reference proteome</keyword>
<organism evidence="2 3">
    <name type="scientific">Bimuria novae-zelandiae CBS 107.79</name>
    <dbReference type="NCBI Taxonomy" id="1447943"/>
    <lineage>
        <taxon>Eukaryota</taxon>
        <taxon>Fungi</taxon>
        <taxon>Dikarya</taxon>
        <taxon>Ascomycota</taxon>
        <taxon>Pezizomycotina</taxon>
        <taxon>Dothideomycetes</taxon>
        <taxon>Pleosporomycetidae</taxon>
        <taxon>Pleosporales</taxon>
        <taxon>Massarineae</taxon>
        <taxon>Didymosphaeriaceae</taxon>
        <taxon>Bimuria</taxon>
    </lineage>
</organism>
<name>A0A6A5V281_9PLEO</name>
<dbReference type="OrthoDB" id="3796516at2759"/>
<dbReference type="Proteomes" id="UP000800036">
    <property type="component" value="Unassembled WGS sequence"/>
</dbReference>
<evidence type="ECO:0000256" key="1">
    <source>
        <dbReference type="SAM" id="MobiDB-lite"/>
    </source>
</evidence>
<protein>
    <submittedName>
        <fullName evidence="2">Uncharacterized protein</fullName>
    </submittedName>
</protein>
<reference evidence="2" key="1">
    <citation type="journal article" date="2020" name="Stud. Mycol.">
        <title>101 Dothideomycetes genomes: a test case for predicting lifestyles and emergence of pathogens.</title>
        <authorList>
            <person name="Haridas S."/>
            <person name="Albert R."/>
            <person name="Binder M."/>
            <person name="Bloem J."/>
            <person name="Labutti K."/>
            <person name="Salamov A."/>
            <person name="Andreopoulos B."/>
            <person name="Baker S."/>
            <person name="Barry K."/>
            <person name="Bills G."/>
            <person name="Bluhm B."/>
            <person name="Cannon C."/>
            <person name="Castanera R."/>
            <person name="Culley D."/>
            <person name="Daum C."/>
            <person name="Ezra D."/>
            <person name="Gonzalez J."/>
            <person name="Henrissat B."/>
            <person name="Kuo A."/>
            <person name="Liang C."/>
            <person name="Lipzen A."/>
            <person name="Lutzoni F."/>
            <person name="Magnuson J."/>
            <person name="Mondo S."/>
            <person name="Nolan M."/>
            <person name="Ohm R."/>
            <person name="Pangilinan J."/>
            <person name="Park H.-J."/>
            <person name="Ramirez L."/>
            <person name="Alfaro M."/>
            <person name="Sun H."/>
            <person name="Tritt A."/>
            <person name="Yoshinaga Y."/>
            <person name="Zwiers L.-H."/>
            <person name="Turgeon B."/>
            <person name="Goodwin S."/>
            <person name="Spatafora J."/>
            <person name="Crous P."/>
            <person name="Grigoriev I."/>
        </authorList>
    </citation>
    <scope>NUCLEOTIDE SEQUENCE</scope>
    <source>
        <strain evidence="2">CBS 107.79</strain>
    </source>
</reference>
<evidence type="ECO:0000313" key="3">
    <source>
        <dbReference type="Proteomes" id="UP000800036"/>
    </source>
</evidence>
<dbReference type="AlphaFoldDB" id="A0A6A5V281"/>
<accession>A0A6A5V281</accession>
<feature type="region of interest" description="Disordered" evidence="1">
    <location>
        <begin position="95"/>
        <end position="131"/>
    </location>
</feature>
<evidence type="ECO:0000313" key="2">
    <source>
        <dbReference type="EMBL" id="KAF1971114.1"/>
    </source>
</evidence>
<proteinExistence type="predicted"/>